<dbReference type="InterPro" id="IPR005490">
    <property type="entry name" value="LD_TPept_cat_dom"/>
</dbReference>
<dbReference type="RefSeq" id="WP_345230442.1">
    <property type="nucleotide sequence ID" value="NZ_BAABIQ010000005.1"/>
</dbReference>
<feature type="active site" description="Proton donor/acceptor" evidence="7">
    <location>
        <position position="154"/>
    </location>
</feature>
<evidence type="ECO:0000313" key="10">
    <source>
        <dbReference type="Proteomes" id="UP001501411"/>
    </source>
</evidence>
<dbReference type="PANTHER" id="PTHR36699:SF1">
    <property type="entry name" value="L,D-TRANSPEPTIDASE YAFK-RELATED"/>
    <property type="match status" value="1"/>
</dbReference>
<comment type="pathway">
    <text evidence="1 7">Cell wall biogenesis; peptidoglycan biosynthesis.</text>
</comment>
<feature type="domain" description="L,D-TPase catalytic" evidence="8">
    <location>
        <begin position="60"/>
        <end position="193"/>
    </location>
</feature>
<dbReference type="PANTHER" id="PTHR36699">
    <property type="entry name" value="LD-TRANSPEPTIDASE"/>
    <property type="match status" value="1"/>
</dbReference>
<evidence type="ECO:0000259" key="8">
    <source>
        <dbReference type="PROSITE" id="PS52029"/>
    </source>
</evidence>
<evidence type="ECO:0000256" key="2">
    <source>
        <dbReference type="ARBA" id="ARBA00005992"/>
    </source>
</evidence>
<organism evidence="9 10">
    <name type="scientific">Olivibacter ginsenosidimutans</name>
    <dbReference type="NCBI Taxonomy" id="1176537"/>
    <lineage>
        <taxon>Bacteria</taxon>
        <taxon>Pseudomonadati</taxon>
        <taxon>Bacteroidota</taxon>
        <taxon>Sphingobacteriia</taxon>
        <taxon>Sphingobacteriales</taxon>
        <taxon>Sphingobacteriaceae</taxon>
        <taxon>Olivibacter</taxon>
    </lineage>
</organism>
<evidence type="ECO:0000256" key="5">
    <source>
        <dbReference type="ARBA" id="ARBA00022984"/>
    </source>
</evidence>
<evidence type="ECO:0000256" key="6">
    <source>
        <dbReference type="ARBA" id="ARBA00023316"/>
    </source>
</evidence>
<comment type="caution">
    <text evidence="9">The sequence shown here is derived from an EMBL/GenBank/DDBJ whole genome shotgun (WGS) entry which is preliminary data.</text>
</comment>
<protein>
    <recommendedName>
        <fullName evidence="8">L,D-TPase catalytic domain-containing protein</fullName>
    </recommendedName>
</protein>
<comment type="similarity">
    <text evidence="2">Belongs to the YkuD family.</text>
</comment>
<evidence type="ECO:0000256" key="3">
    <source>
        <dbReference type="ARBA" id="ARBA00022679"/>
    </source>
</evidence>
<keyword evidence="6 7" id="KW-0961">Cell wall biogenesis/degradation</keyword>
<evidence type="ECO:0000256" key="1">
    <source>
        <dbReference type="ARBA" id="ARBA00004752"/>
    </source>
</evidence>
<keyword evidence="10" id="KW-1185">Reference proteome</keyword>
<evidence type="ECO:0000256" key="7">
    <source>
        <dbReference type="PROSITE-ProRule" id="PRU01373"/>
    </source>
</evidence>
<dbReference type="EMBL" id="BAABIQ010000005">
    <property type="protein sequence ID" value="GAA4782877.1"/>
    <property type="molecule type" value="Genomic_DNA"/>
</dbReference>
<evidence type="ECO:0000256" key="4">
    <source>
        <dbReference type="ARBA" id="ARBA00022960"/>
    </source>
</evidence>
<feature type="active site" description="Nucleophile" evidence="7">
    <location>
        <position position="162"/>
    </location>
</feature>
<reference evidence="10" key="1">
    <citation type="journal article" date="2019" name="Int. J. Syst. Evol. Microbiol.">
        <title>The Global Catalogue of Microorganisms (GCM) 10K type strain sequencing project: providing services to taxonomists for standard genome sequencing and annotation.</title>
        <authorList>
            <consortium name="The Broad Institute Genomics Platform"/>
            <consortium name="The Broad Institute Genome Sequencing Center for Infectious Disease"/>
            <person name="Wu L."/>
            <person name="Ma J."/>
        </authorList>
    </citation>
    <scope>NUCLEOTIDE SEQUENCE [LARGE SCALE GENOMIC DNA]</scope>
    <source>
        <strain evidence="10">JCM 18200</strain>
    </source>
</reference>
<name>A0ABP9AKS5_9SPHI</name>
<dbReference type="PROSITE" id="PS52029">
    <property type="entry name" value="LD_TPASE"/>
    <property type="match status" value="1"/>
</dbReference>
<keyword evidence="5 7" id="KW-0573">Peptidoglycan synthesis</keyword>
<dbReference type="SUPFAM" id="SSF141523">
    <property type="entry name" value="L,D-transpeptidase catalytic domain-like"/>
    <property type="match status" value="1"/>
</dbReference>
<evidence type="ECO:0000313" key="9">
    <source>
        <dbReference type="EMBL" id="GAA4782877.1"/>
    </source>
</evidence>
<keyword evidence="3" id="KW-0808">Transferase</keyword>
<proteinExistence type="inferred from homology"/>
<keyword evidence="4 7" id="KW-0133">Cell shape</keyword>
<accession>A0ABP9AKS5</accession>
<dbReference type="InterPro" id="IPR038063">
    <property type="entry name" value="Transpep_catalytic_dom"/>
</dbReference>
<sequence>MTKVTLITILGTLLFAFTFKADFLMEQKKFERVRLAIKEKQGFIEQKLKVNHISINHLNLLFVTYKSEGLLDIYAKTKQETTYKKILSYDICARSGQLGPKRRTGDRQVPEGFYHIDRFNPISNFYLSLGLNYPNLADQRKSKASNLGGDIFIHGSCVTIGCLPMTDNYIKEIYLLAVYAKHSGQVNIPIYVFPFQMTNQNFMTYKVRYNNNNELIKFWGNLKRGYDTFMKNKKELLVKVAENGDYLYEDRSEIMP</sequence>
<gene>
    <name evidence="9" type="ORF">GCM10023231_08160</name>
</gene>
<dbReference type="Proteomes" id="UP001501411">
    <property type="component" value="Unassembled WGS sequence"/>
</dbReference>
<dbReference type="CDD" id="cd16913">
    <property type="entry name" value="YkuD_like"/>
    <property type="match status" value="1"/>
</dbReference>
<dbReference type="Pfam" id="PF03734">
    <property type="entry name" value="YkuD"/>
    <property type="match status" value="1"/>
</dbReference>